<name>A0A4C1TET4_EUMVA</name>
<gene>
    <name evidence="1" type="ORF">EVAR_10304_1</name>
</gene>
<sequence>MTESRILKMLLQRHQQDWSGHYLGSKLFARGQAYVALSRVRSLDGLRIEEMDCKMLIGNKPVNTAALNEMNRMRNLGYDPNDVDE</sequence>
<dbReference type="EMBL" id="BGZK01000052">
    <property type="protein sequence ID" value="GBP12654.1"/>
    <property type="molecule type" value="Genomic_DNA"/>
</dbReference>
<evidence type="ECO:0000313" key="1">
    <source>
        <dbReference type="EMBL" id="GBP12654.1"/>
    </source>
</evidence>
<dbReference type="Proteomes" id="UP000299102">
    <property type="component" value="Unassembled WGS sequence"/>
</dbReference>
<evidence type="ECO:0000313" key="2">
    <source>
        <dbReference type="Proteomes" id="UP000299102"/>
    </source>
</evidence>
<comment type="caution">
    <text evidence="1">The sequence shown here is derived from an EMBL/GenBank/DDBJ whole genome shotgun (WGS) entry which is preliminary data.</text>
</comment>
<dbReference type="OrthoDB" id="416437at2759"/>
<accession>A0A4C1TET4</accession>
<keyword evidence="2" id="KW-1185">Reference proteome</keyword>
<dbReference type="AlphaFoldDB" id="A0A4C1TET4"/>
<reference evidence="1 2" key="1">
    <citation type="journal article" date="2019" name="Commun. Biol.">
        <title>The bagworm genome reveals a unique fibroin gene that provides high tensile strength.</title>
        <authorList>
            <person name="Kono N."/>
            <person name="Nakamura H."/>
            <person name="Ohtoshi R."/>
            <person name="Tomita M."/>
            <person name="Numata K."/>
            <person name="Arakawa K."/>
        </authorList>
    </citation>
    <scope>NUCLEOTIDE SEQUENCE [LARGE SCALE GENOMIC DNA]</scope>
</reference>
<protein>
    <submittedName>
        <fullName evidence="1">Uncharacterized protein</fullName>
    </submittedName>
</protein>
<proteinExistence type="predicted"/>
<organism evidence="1 2">
    <name type="scientific">Eumeta variegata</name>
    <name type="common">Bagworm moth</name>
    <name type="synonym">Eumeta japonica</name>
    <dbReference type="NCBI Taxonomy" id="151549"/>
    <lineage>
        <taxon>Eukaryota</taxon>
        <taxon>Metazoa</taxon>
        <taxon>Ecdysozoa</taxon>
        <taxon>Arthropoda</taxon>
        <taxon>Hexapoda</taxon>
        <taxon>Insecta</taxon>
        <taxon>Pterygota</taxon>
        <taxon>Neoptera</taxon>
        <taxon>Endopterygota</taxon>
        <taxon>Lepidoptera</taxon>
        <taxon>Glossata</taxon>
        <taxon>Ditrysia</taxon>
        <taxon>Tineoidea</taxon>
        <taxon>Psychidae</taxon>
        <taxon>Oiketicinae</taxon>
        <taxon>Eumeta</taxon>
    </lineage>
</organism>